<evidence type="ECO:0000256" key="3">
    <source>
        <dbReference type="ARBA" id="ARBA00023080"/>
    </source>
</evidence>
<dbReference type="GO" id="GO:0036218">
    <property type="term" value="F:dTTP diphosphatase activity"/>
    <property type="evidence" value="ECO:0007669"/>
    <property type="project" value="RHEA"/>
</dbReference>
<dbReference type="Pfam" id="PF02545">
    <property type="entry name" value="Maf"/>
    <property type="match status" value="1"/>
</dbReference>
<proteinExistence type="inferred from homology"/>
<dbReference type="STRING" id="1036779.SAMN04515666_10210"/>
<dbReference type="PANTHER" id="PTHR43213:SF5">
    <property type="entry name" value="BIFUNCTIONAL DTTP_UTP PYROPHOSPHATASE_METHYLTRANSFERASE PROTEIN-RELATED"/>
    <property type="match status" value="1"/>
</dbReference>
<dbReference type="HAMAP" id="MF_00528">
    <property type="entry name" value="Maf"/>
    <property type="match status" value="1"/>
</dbReference>
<dbReference type="NCBIfam" id="NF002401">
    <property type="entry name" value="PRK01441.1"/>
    <property type="match status" value="1"/>
</dbReference>
<comment type="cofactor">
    <cofactor evidence="1 4">
        <name>a divalent metal cation</name>
        <dbReference type="ChEBI" id="CHEBI:60240"/>
    </cofactor>
</comment>
<dbReference type="Proteomes" id="UP000199664">
    <property type="component" value="Unassembled WGS sequence"/>
</dbReference>
<feature type="site" description="Important for substrate specificity" evidence="4">
    <location>
        <position position="89"/>
    </location>
</feature>
<organism evidence="5 6">
    <name type="scientific">Bosea lupini</name>
    <dbReference type="NCBI Taxonomy" id="1036779"/>
    <lineage>
        <taxon>Bacteria</taxon>
        <taxon>Pseudomonadati</taxon>
        <taxon>Pseudomonadota</taxon>
        <taxon>Alphaproteobacteria</taxon>
        <taxon>Hyphomicrobiales</taxon>
        <taxon>Boseaceae</taxon>
        <taxon>Bosea</taxon>
    </lineage>
</organism>
<keyword evidence="6" id="KW-1185">Reference proteome</keyword>
<dbReference type="NCBIfam" id="TIGR00172">
    <property type="entry name" value="maf"/>
    <property type="match status" value="1"/>
</dbReference>
<dbReference type="GO" id="GO:0036221">
    <property type="term" value="F:UTP diphosphatase activity"/>
    <property type="evidence" value="ECO:0007669"/>
    <property type="project" value="RHEA"/>
</dbReference>
<name>A0A1H7JWT8_9HYPH</name>
<evidence type="ECO:0000313" key="6">
    <source>
        <dbReference type="Proteomes" id="UP000199664"/>
    </source>
</evidence>
<comment type="function">
    <text evidence="4">Nucleoside triphosphate pyrophosphatase that hydrolyzes dTTP and UTP. May have a dual role in cell division arrest and in preventing the incorporation of modified nucleotides into cellular nucleic acids.</text>
</comment>
<feature type="site" description="Important for substrate specificity" evidence="4">
    <location>
        <position position="24"/>
    </location>
</feature>
<dbReference type="RefSeq" id="WP_091830671.1">
    <property type="nucleotide sequence ID" value="NZ_FOAN01000002.1"/>
</dbReference>
<reference evidence="6" key="1">
    <citation type="submission" date="2016-10" db="EMBL/GenBank/DDBJ databases">
        <authorList>
            <person name="Varghese N."/>
            <person name="Submissions S."/>
        </authorList>
    </citation>
    <scope>NUCLEOTIDE SEQUENCE [LARGE SCALE GENOMIC DNA]</scope>
    <source>
        <strain evidence="6">LMG 26383,CCUG 61248,R- 45681</strain>
    </source>
</reference>
<dbReference type="GO" id="GO:0005737">
    <property type="term" value="C:cytoplasm"/>
    <property type="evidence" value="ECO:0007669"/>
    <property type="project" value="UniProtKB-SubCell"/>
</dbReference>
<keyword evidence="4" id="KW-0963">Cytoplasm</keyword>
<comment type="subcellular location">
    <subcellularLocation>
        <location evidence="4">Cytoplasm</location>
    </subcellularLocation>
</comment>
<dbReference type="GO" id="GO:0009117">
    <property type="term" value="P:nucleotide metabolic process"/>
    <property type="evidence" value="ECO:0007669"/>
    <property type="project" value="UniProtKB-KW"/>
</dbReference>
<dbReference type="PANTHER" id="PTHR43213">
    <property type="entry name" value="BIFUNCTIONAL DTTP/UTP PYROPHOSPHATASE/METHYLTRANSFERASE PROTEIN-RELATED"/>
    <property type="match status" value="1"/>
</dbReference>
<dbReference type="EMBL" id="FOAN01000002">
    <property type="protein sequence ID" value="SEK79171.1"/>
    <property type="molecule type" value="Genomic_DNA"/>
</dbReference>
<dbReference type="InterPro" id="IPR003697">
    <property type="entry name" value="Maf-like"/>
</dbReference>
<comment type="similarity">
    <text evidence="4">Belongs to the Maf family. YhdE subfamily.</text>
</comment>
<dbReference type="InterPro" id="IPR029001">
    <property type="entry name" value="ITPase-like_fam"/>
</dbReference>
<sequence length="216" mass="23205">MNLFSSQKPPGWRPKLVLASASPRRLALLEQAGLKPDALLPSDLDESPLKGERPRDLARRLARAKAEAGLAGLKGRPDLESAYILAADTVVAVGRRILPKAEIVDEAAACLRLLSGRAHRVYTGVALATPAGTIRERIVETRLRFKRLSNEDIENYLASGEWRGKAGAYAIQGIAGSFVVKLVGSYTGVVGLPLYETVNLLGGEGFPIRLGWLNVG</sequence>
<feature type="active site" description="Proton acceptor" evidence="4">
    <location>
        <position position="88"/>
    </location>
</feature>
<dbReference type="AlphaFoldDB" id="A0A1H7JWT8"/>
<accession>A0A1H7JWT8</accession>
<evidence type="ECO:0000256" key="2">
    <source>
        <dbReference type="ARBA" id="ARBA00022801"/>
    </source>
</evidence>
<evidence type="ECO:0000313" key="5">
    <source>
        <dbReference type="EMBL" id="SEK79171.1"/>
    </source>
</evidence>
<dbReference type="CDD" id="cd00555">
    <property type="entry name" value="Maf"/>
    <property type="match status" value="1"/>
</dbReference>
<keyword evidence="2 4" id="KW-0378">Hydrolase</keyword>
<keyword evidence="3 4" id="KW-0546">Nucleotide metabolism</keyword>
<dbReference type="SUPFAM" id="SSF52972">
    <property type="entry name" value="ITPase-like"/>
    <property type="match status" value="1"/>
</dbReference>
<dbReference type="Gene3D" id="3.90.950.10">
    <property type="match status" value="1"/>
</dbReference>
<evidence type="ECO:0000256" key="1">
    <source>
        <dbReference type="ARBA" id="ARBA00001968"/>
    </source>
</evidence>
<feature type="site" description="Important for substrate specificity" evidence="4">
    <location>
        <position position="172"/>
    </location>
</feature>
<protein>
    <recommendedName>
        <fullName evidence="4">dTTP/UTP pyrophosphatase</fullName>
        <shortName evidence="4">dTTPase/UTPase</shortName>
        <ecNumber evidence="4">3.6.1.9</ecNumber>
    </recommendedName>
    <alternativeName>
        <fullName evidence="4">Nucleoside triphosphate pyrophosphatase</fullName>
    </alternativeName>
    <alternativeName>
        <fullName evidence="4">Nucleotide pyrophosphatase</fullName>
        <shortName evidence="4">Nucleotide PPase</shortName>
    </alternativeName>
</protein>
<comment type="catalytic activity">
    <reaction evidence="4">
        <text>UTP + H2O = UMP + diphosphate + H(+)</text>
        <dbReference type="Rhea" id="RHEA:29395"/>
        <dbReference type="ChEBI" id="CHEBI:15377"/>
        <dbReference type="ChEBI" id="CHEBI:15378"/>
        <dbReference type="ChEBI" id="CHEBI:33019"/>
        <dbReference type="ChEBI" id="CHEBI:46398"/>
        <dbReference type="ChEBI" id="CHEBI:57865"/>
        <dbReference type="EC" id="3.6.1.9"/>
    </reaction>
</comment>
<evidence type="ECO:0000256" key="4">
    <source>
        <dbReference type="HAMAP-Rule" id="MF_00528"/>
    </source>
</evidence>
<comment type="catalytic activity">
    <reaction evidence="4">
        <text>dTTP + H2O = dTMP + diphosphate + H(+)</text>
        <dbReference type="Rhea" id="RHEA:28534"/>
        <dbReference type="ChEBI" id="CHEBI:15377"/>
        <dbReference type="ChEBI" id="CHEBI:15378"/>
        <dbReference type="ChEBI" id="CHEBI:33019"/>
        <dbReference type="ChEBI" id="CHEBI:37568"/>
        <dbReference type="ChEBI" id="CHEBI:63528"/>
        <dbReference type="EC" id="3.6.1.9"/>
    </reaction>
</comment>
<comment type="caution">
    <text evidence="4">Lacks conserved residue(s) required for the propagation of feature annotation.</text>
</comment>
<dbReference type="EC" id="3.6.1.9" evidence="4"/>
<dbReference type="PIRSF" id="PIRSF006305">
    <property type="entry name" value="Maf"/>
    <property type="match status" value="1"/>
</dbReference>
<dbReference type="OrthoDB" id="9807767at2"/>
<gene>
    <name evidence="5" type="ORF">SAMN04515666_10210</name>
</gene>